<evidence type="ECO:0008006" key="3">
    <source>
        <dbReference type="Google" id="ProtNLM"/>
    </source>
</evidence>
<name>A0ABV2HVK6_9HYPH</name>
<sequence length="102" mass="10966">MIAGFLAVSSASAQQMPRYDVDGYCRQVSDISGGSDVIYNGCIDMEQQAYNKRKAEWTSLPQKTRSYCDEVARVGGGGSYSILDGCIDMEVGAAGSTPAFKY</sequence>
<dbReference type="RefSeq" id="WP_354416101.1">
    <property type="nucleotide sequence ID" value="NZ_JBEPLM010000007.1"/>
</dbReference>
<dbReference type="Proteomes" id="UP001549036">
    <property type="component" value="Unassembled WGS sequence"/>
</dbReference>
<comment type="caution">
    <text evidence="1">The sequence shown here is derived from an EMBL/GenBank/DDBJ whole genome shotgun (WGS) entry which is preliminary data.</text>
</comment>
<keyword evidence="2" id="KW-1185">Reference proteome</keyword>
<accession>A0ABV2HVK6</accession>
<evidence type="ECO:0000313" key="1">
    <source>
        <dbReference type="EMBL" id="MET3594660.1"/>
    </source>
</evidence>
<protein>
    <recommendedName>
        <fullName evidence="3">DUF1311 domain-containing protein</fullName>
    </recommendedName>
</protein>
<reference evidence="1 2" key="1">
    <citation type="submission" date="2024-06" db="EMBL/GenBank/DDBJ databases">
        <title>Genomic Encyclopedia of Type Strains, Phase IV (KMG-IV): sequencing the most valuable type-strain genomes for metagenomic binning, comparative biology and taxonomic classification.</title>
        <authorList>
            <person name="Goeker M."/>
        </authorList>
    </citation>
    <scope>NUCLEOTIDE SEQUENCE [LARGE SCALE GENOMIC DNA]</scope>
    <source>
        <strain evidence="1 2">DSM 29846</strain>
    </source>
</reference>
<evidence type="ECO:0000313" key="2">
    <source>
        <dbReference type="Proteomes" id="UP001549036"/>
    </source>
</evidence>
<dbReference type="EMBL" id="JBEPLM010000007">
    <property type="protein sequence ID" value="MET3594660.1"/>
    <property type="molecule type" value="Genomic_DNA"/>
</dbReference>
<gene>
    <name evidence="1" type="ORF">ABID26_004068</name>
</gene>
<proteinExistence type="predicted"/>
<organism evidence="1 2">
    <name type="scientific">Mesorhizobium shonense</name>
    <dbReference type="NCBI Taxonomy" id="1209948"/>
    <lineage>
        <taxon>Bacteria</taxon>
        <taxon>Pseudomonadati</taxon>
        <taxon>Pseudomonadota</taxon>
        <taxon>Alphaproteobacteria</taxon>
        <taxon>Hyphomicrobiales</taxon>
        <taxon>Phyllobacteriaceae</taxon>
        <taxon>Mesorhizobium</taxon>
    </lineage>
</organism>